<evidence type="ECO:0000313" key="3">
    <source>
        <dbReference type="EMBL" id="GES18219.1"/>
    </source>
</evidence>
<sequence length="137" mass="15105">MGEQRAGLVVGVQLRLFTTEEGGRKSGVSGEPYSYRPNWDVAGRKDPLSQTGAPVLCLDRLWLHPGESTRAVLVPLSPEAWHAVGEGDRIYLYEGPRLCGDAVVTIIRPAFLPLSDDEENSWRDWALGTLSAWESAR</sequence>
<evidence type="ECO:0000256" key="1">
    <source>
        <dbReference type="ARBA" id="ARBA00022741"/>
    </source>
</evidence>
<keyword evidence="2" id="KW-0342">GTP-binding</keyword>
<evidence type="ECO:0000256" key="2">
    <source>
        <dbReference type="ARBA" id="ARBA00023134"/>
    </source>
</evidence>
<dbReference type="SUPFAM" id="SSF50465">
    <property type="entry name" value="EF-Tu/eEF-1alpha/eIF2-gamma C-terminal domain"/>
    <property type="match status" value="1"/>
</dbReference>
<dbReference type="InterPro" id="IPR009001">
    <property type="entry name" value="Transl_elong_EF1A/Init_IF2_C"/>
</dbReference>
<gene>
    <name evidence="3" type="ORF">Aple_011140</name>
</gene>
<evidence type="ECO:0000313" key="4">
    <source>
        <dbReference type="Proteomes" id="UP000377595"/>
    </source>
</evidence>
<dbReference type="AlphaFoldDB" id="A0A5M3XDE0"/>
<proteinExistence type="predicted"/>
<dbReference type="EMBL" id="BLAF01000006">
    <property type="protein sequence ID" value="GES18219.1"/>
    <property type="molecule type" value="Genomic_DNA"/>
</dbReference>
<dbReference type="Gene3D" id="2.40.30.10">
    <property type="entry name" value="Translation factors"/>
    <property type="match status" value="1"/>
</dbReference>
<dbReference type="GO" id="GO:0005525">
    <property type="term" value="F:GTP binding"/>
    <property type="evidence" value="ECO:0007669"/>
    <property type="project" value="UniProtKB-KW"/>
</dbReference>
<comment type="caution">
    <text evidence="3">The sequence shown here is derived from an EMBL/GenBank/DDBJ whole genome shotgun (WGS) entry which is preliminary data.</text>
</comment>
<dbReference type="Proteomes" id="UP000377595">
    <property type="component" value="Unassembled WGS sequence"/>
</dbReference>
<reference evidence="3 4" key="1">
    <citation type="submission" date="2019-10" db="EMBL/GenBank/DDBJ databases">
        <title>Whole genome shotgun sequence of Acrocarpospora pleiomorpha NBRC 16267.</title>
        <authorList>
            <person name="Ichikawa N."/>
            <person name="Kimura A."/>
            <person name="Kitahashi Y."/>
            <person name="Komaki H."/>
            <person name="Oguchi A."/>
        </authorList>
    </citation>
    <scope>NUCLEOTIDE SEQUENCE [LARGE SCALE GENOMIC DNA]</scope>
    <source>
        <strain evidence="3 4">NBRC 16267</strain>
    </source>
</reference>
<keyword evidence="1" id="KW-0547">Nucleotide-binding</keyword>
<organism evidence="3 4">
    <name type="scientific">Acrocarpospora pleiomorpha</name>
    <dbReference type="NCBI Taxonomy" id="90975"/>
    <lineage>
        <taxon>Bacteria</taxon>
        <taxon>Bacillati</taxon>
        <taxon>Actinomycetota</taxon>
        <taxon>Actinomycetes</taxon>
        <taxon>Streptosporangiales</taxon>
        <taxon>Streptosporangiaceae</taxon>
        <taxon>Acrocarpospora</taxon>
    </lineage>
</organism>
<accession>A0A5M3XDE0</accession>
<keyword evidence="4" id="KW-1185">Reference proteome</keyword>
<protein>
    <submittedName>
        <fullName evidence="3">Uncharacterized protein</fullName>
    </submittedName>
</protein>
<name>A0A5M3XDE0_9ACTN</name>